<proteinExistence type="predicted"/>
<feature type="region of interest" description="Disordered" evidence="1">
    <location>
        <begin position="35"/>
        <end position="57"/>
    </location>
</feature>
<dbReference type="KEGG" id="cph:Cpha266_2103"/>
<dbReference type="AlphaFoldDB" id="A1BI88"/>
<protein>
    <submittedName>
        <fullName evidence="2">Uncharacterized protein</fullName>
    </submittedName>
</protein>
<accession>A1BI88</accession>
<evidence type="ECO:0000313" key="3">
    <source>
        <dbReference type="Proteomes" id="UP000008701"/>
    </source>
</evidence>
<dbReference type="EMBL" id="CP000492">
    <property type="protein sequence ID" value="ABL66115.1"/>
    <property type="molecule type" value="Genomic_DNA"/>
</dbReference>
<evidence type="ECO:0000313" key="2">
    <source>
        <dbReference type="EMBL" id="ABL66115.1"/>
    </source>
</evidence>
<sequence length="83" mass="9472">MLILLENGYFSFFLDCIELVWPCSDDFRQNAFRSEGRQPYPVSPGGKRREEEEGEKPGAAAFDNRSFRLFMLARGVDPVYSGS</sequence>
<dbReference type="STRING" id="290317.Cpha266_2103"/>
<evidence type="ECO:0000256" key="1">
    <source>
        <dbReference type="SAM" id="MobiDB-lite"/>
    </source>
</evidence>
<dbReference type="HOGENOM" id="CLU_2536483_0_0_10"/>
<organism evidence="2 3">
    <name type="scientific">Chlorobium phaeobacteroides (strain DSM 266 / SMG 266 / 2430)</name>
    <dbReference type="NCBI Taxonomy" id="290317"/>
    <lineage>
        <taxon>Bacteria</taxon>
        <taxon>Pseudomonadati</taxon>
        <taxon>Chlorobiota</taxon>
        <taxon>Chlorobiia</taxon>
        <taxon>Chlorobiales</taxon>
        <taxon>Chlorobiaceae</taxon>
        <taxon>Chlorobium/Pelodictyon group</taxon>
        <taxon>Chlorobium</taxon>
    </lineage>
</organism>
<gene>
    <name evidence="2" type="ordered locus">Cpha266_2103</name>
</gene>
<dbReference type="Proteomes" id="UP000008701">
    <property type="component" value="Chromosome"/>
</dbReference>
<keyword evidence="3" id="KW-1185">Reference proteome</keyword>
<reference evidence="2 3" key="1">
    <citation type="submission" date="2006-12" db="EMBL/GenBank/DDBJ databases">
        <title>Complete sequence of Chlorobium phaeobacteroides DSM 266.</title>
        <authorList>
            <consortium name="US DOE Joint Genome Institute"/>
            <person name="Copeland A."/>
            <person name="Lucas S."/>
            <person name="Lapidus A."/>
            <person name="Barry K."/>
            <person name="Detter J.C."/>
            <person name="Glavina del Rio T."/>
            <person name="Hammon N."/>
            <person name="Israni S."/>
            <person name="Pitluck S."/>
            <person name="Goltsman E."/>
            <person name="Schmutz J."/>
            <person name="Larimer F."/>
            <person name="Land M."/>
            <person name="Hauser L."/>
            <person name="Mikhailova N."/>
            <person name="Li T."/>
            <person name="Overmann J."/>
            <person name="Bryant D.A."/>
            <person name="Richardson P."/>
        </authorList>
    </citation>
    <scope>NUCLEOTIDE SEQUENCE [LARGE SCALE GENOMIC DNA]</scope>
    <source>
        <strain evidence="2 3">DSM 266</strain>
    </source>
</reference>
<name>A1BI88_CHLPD</name>